<protein>
    <recommendedName>
        <fullName evidence="4">ANTAR domain-containing protein</fullName>
    </recommendedName>
</protein>
<evidence type="ECO:0008006" key="4">
    <source>
        <dbReference type="Google" id="ProtNLM"/>
    </source>
</evidence>
<accession>A0A1A0QRQ1</accession>
<evidence type="ECO:0000313" key="2">
    <source>
        <dbReference type="EMBL" id="OBB24787.1"/>
    </source>
</evidence>
<proteinExistence type="predicted"/>
<gene>
    <name evidence="2" type="ORF">A5792_30145</name>
</gene>
<name>A0A1A0QRQ1_MYCPR</name>
<reference evidence="3" key="1">
    <citation type="submission" date="2016-06" db="EMBL/GenBank/DDBJ databases">
        <authorList>
            <person name="Sutton G."/>
            <person name="Brinkac L."/>
            <person name="Sanka R."/>
            <person name="Adams M."/>
            <person name="Lau E."/>
            <person name="Mehaffy C."/>
            <person name="Tameris M."/>
            <person name="Hatherill M."/>
            <person name="Hanekom W."/>
            <person name="Mahomed H."/>
            <person name="Mcshane H."/>
        </authorList>
    </citation>
    <scope>NUCLEOTIDE SEQUENCE [LARGE SCALE GENOMIC DNA]</scope>
    <source>
        <strain evidence="3">852002-51209_SCH5440388</strain>
    </source>
</reference>
<feature type="compositionally biased region" description="Polar residues" evidence="1">
    <location>
        <begin position="7"/>
        <end position="20"/>
    </location>
</feature>
<dbReference type="EMBL" id="LZSO01000039">
    <property type="protein sequence ID" value="OBB24787.1"/>
    <property type="molecule type" value="Genomic_DNA"/>
</dbReference>
<dbReference type="AlphaFoldDB" id="A0A1A0QRQ1"/>
<feature type="region of interest" description="Disordered" evidence="1">
    <location>
        <begin position="1"/>
        <end position="25"/>
    </location>
</feature>
<comment type="caution">
    <text evidence="2">The sequence shown here is derived from an EMBL/GenBank/DDBJ whole genome shotgun (WGS) entry which is preliminary data.</text>
</comment>
<evidence type="ECO:0000313" key="3">
    <source>
        <dbReference type="Proteomes" id="UP000093902"/>
    </source>
</evidence>
<dbReference type="Proteomes" id="UP000093902">
    <property type="component" value="Unassembled WGS sequence"/>
</dbReference>
<evidence type="ECO:0000256" key="1">
    <source>
        <dbReference type="SAM" id="MobiDB-lite"/>
    </source>
</evidence>
<sequence length="189" mass="19482">MDFAARSTDSAGTARGSSTPPKGGLVAWRGCSPDAAFVEIVHTAKRHNVGAMTMADDLAQIARTPPGAVKQTVGAASGARALLRRPTTGVSWVIRKSVSSAAPATNAALVRTPARRSGSPILVNGAVVDALLQCGIEGVGLGELVLENDDAAGCFQCHALIDELAGARRDPQLIARIAAMSAFRTLRDQ</sequence>
<organism evidence="2 3">
    <name type="scientific">Mycolicibacterium peregrinum</name>
    <name type="common">Mycobacterium peregrinum</name>
    <dbReference type="NCBI Taxonomy" id="43304"/>
    <lineage>
        <taxon>Bacteria</taxon>
        <taxon>Bacillati</taxon>
        <taxon>Actinomycetota</taxon>
        <taxon>Actinomycetes</taxon>
        <taxon>Mycobacteriales</taxon>
        <taxon>Mycobacteriaceae</taxon>
        <taxon>Mycolicibacterium</taxon>
    </lineage>
</organism>